<dbReference type="EMBL" id="DWUV01000138">
    <property type="protein sequence ID" value="HJD34378.1"/>
    <property type="molecule type" value="Genomic_DNA"/>
</dbReference>
<dbReference type="GO" id="GO:0140359">
    <property type="term" value="F:ABC-type transporter activity"/>
    <property type="evidence" value="ECO:0007669"/>
    <property type="project" value="InterPro"/>
</dbReference>
<reference evidence="7" key="1">
    <citation type="journal article" date="2021" name="PeerJ">
        <title>Extensive microbial diversity within the chicken gut microbiome revealed by metagenomics and culture.</title>
        <authorList>
            <person name="Gilroy R."/>
            <person name="Ravi A."/>
            <person name="Getino M."/>
            <person name="Pursley I."/>
            <person name="Horton D.L."/>
            <person name="Alikhan N.F."/>
            <person name="Baker D."/>
            <person name="Gharbi K."/>
            <person name="Hall N."/>
            <person name="Watson M."/>
            <person name="Adriaenssens E.M."/>
            <person name="Foster-Nyarko E."/>
            <person name="Jarju S."/>
            <person name="Secka A."/>
            <person name="Antonio M."/>
            <person name="Oren A."/>
            <person name="Chaudhuri R.R."/>
            <person name="La Ragione R."/>
            <person name="Hildebrand F."/>
            <person name="Pallen M.J."/>
        </authorList>
    </citation>
    <scope>NUCLEOTIDE SEQUENCE</scope>
    <source>
        <strain evidence="7">ChiGjej3B3-11674</strain>
    </source>
</reference>
<dbReference type="GO" id="GO:0016020">
    <property type="term" value="C:membrane"/>
    <property type="evidence" value="ECO:0007669"/>
    <property type="project" value="UniProtKB-SubCell"/>
</dbReference>
<proteinExistence type="predicted"/>
<evidence type="ECO:0000256" key="1">
    <source>
        <dbReference type="ARBA" id="ARBA00004141"/>
    </source>
</evidence>
<feature type="non-terminal residue" evidence="7">
    <location>
        <position position="1"/>
    </location>
</feature>
<feature type="transmembrane region" description="Helical" evidence="5">
    <location>
        <begin position="208"/>
        <end position="226"/>
    </location>
</feature>
<evidence type="ECO:0000256" key="3">
    <source>
        <dbReference type="ARBA" id="ARBA00022989"/>
    </source>
</evidence>
<dbReference type="Pfam" id="PF12698">
    <property type="entry name" value="ABC2_membrane_3"/>
    <property type="match status" value="1"/>
</dbReference>
<feature type="transmembrane region" description="Helical" evidence="5">
    <location>
        <begin position="153"/>
        <end position="174"/>
    </location>
</feature>
<evidence type="ECO:0000256" key="4">
    <source>
        <dbReference type="ARBA" id="ARBA00023136"/>
    </source>
</evidence>
<dbReference type="InterPro" id="IPR013525">
    <property type="entry name" value="ABC2_TM"/>
</dbReference>
<evidence type="ECO:0000256" key="5">
    <source>
        <dbReference type="SAM" id="Phobius"/>
    </source>
</evidence>
<accession>A0A9D2U3G6</accession>
<reference evidence="7" key="2">
    <citation type="submission" date="2021-04" db="EMBL/GenBank/DDBJ databases">
        <authorList>
            <person name="Gilroy R."/>
        </authorList>
    </citation>
    <scope>NUCLEOTIDE SEQUENCE</scope>
    <source>
        <strain evidence="7">ChiGjej3B3-11674</strain>
    </source>
</reference>
<organism evidence="7 8">
    <name type="scientific">Candidatus Mediterraneibacter tabaqchaliae</name>
    <dbReference type="NCBI Taxonomy" id="2838689"/>
    <lineage>
        <taxon>Bacteria</taxon>
        <taxon>Bacillati</taxon>
        <taxon>Bacillota</taxon>
        <taxon>Clostridia</taxon>
        <taxon>Lachnospirales</taxon>
        <taxon>Lachnospiraceae</taxon>
        <taxon>Mediterraneibacter</taxon>
    </lineage>
</organism>
<feature type="transmembrane region" description="Helical" evidence="5">
    <location>
        <begin position="45"/>
        <end position="69"/>
    </location>
</feature>
<dbReference type="AlphaFoldDB" id="A0A9D2U3G6"/>
<keyword evidence="4 5" id="KW-0472">Membrane</keyword>
<comment type="caution">
    <text evidence="7">The sequence shown here is derived from an EMBL/GenBank/DDBJ whole genome shotgun (WGS) entry which is preliminary data.</text>
</comment>
<feature type="transmembrane region" description="Helical" evidence="5">
    <location>
        <begin position="180"/>
        <end position="196"/>
    </location>
</feature>
<comment type="subcellular location">
    <subcellularLocation>
        <location evidence="1">Membrane</location>
        <topology evidence="1">Multi-pass membrane protein</topology>
    </subcellularLocation>
</comment>
<feature type="domain" description="ABC-2 type transporter transmembrane" evidence="6">
    <location>
        <begin position="44"/>
        <end position="223"/>
    </location>
</feature>
<keyword evidence="3 5" id="KW-1133">Transmembrane helix</keyword>
<keyword evidence="2 5" id="KW-0812">Transmembrane</keyword>
<feature type="transmembrane region" description="Helical" evidence="5">
    <location>
        <begin position="15"/>
        <end position="33"/>
    </location>
</feature>
<sequence length="233" mass="25217">AIMEVKGKALFSKNFIIMPIFSLGFTFLMKLVYRAVTEGAFDLSAYALSLGVLMNILMEGVYCTAAALAEEKEKNTLRTLMTSSVNGLEFFLGSLIPVVLMSSVVNVLCTFIAGFDMEPSQWISFLAITVACSSISAVIGMIFGIFAKTQVSASTITTPALLIFMMIPMFSGFGETLEKVSGLLFTGIIFNAIANIDNGLPVTDMKGIIVLAAEFLVSVIIFLALYRKNGFER</sequence>
<evidence type="ECO:0000259" key="6">
    <source>
        <dbReference type="Pfam" id="PF12698"/>
    </source>
</evidence>
<protein>
    <submittedName>
        <fullName evidence="7">ABC transporter permease</fullName>
    </submittedName>
</protein>
<evidence type="ECO:0000256" key="2">
    <source>
        <dbReference type="ARBA" id="ARBA00022692"/>
    </source>
</evidence>
<gene>
    <name evidence="7" type="ORF">H9911_07570</name>
</gene>
<evidence type="ECO:0000313" key="8">
    <source>
        <dbReference type="Proteomes" id="UP000823897"/>
    </source>
</evidence>
<feature type="transmembrane region" description="Helical" evidence="5">
    <location>
        <begin position="121"/>
        <end position="146"/>
    </location>
</feature>
<feature type="transmembrane region" description="Helical" evidence="5">
    <location>
        <begin position="90"/>
        <end position="115"/>
    </location>
</feature>
<dbReference type="Proteomes" id="UP000823897">
    <property type="component" value="Unassembled WGS sequence"/>
</dbReference>
<evidence type="ECO:0000313" key="7">
    <source>
        <dbReference type="EMBL" id="HJD34378.1"/>
    </source>
</evidence>
<name>A0A9D2U3G6_9FIRM</name>